<evidence type="ECO:0000313" key="1">
    <source>
        <dbReference type="Proteomes" id="UP000694941"/>
    </source>
</evidence>
<dbReference type="Proteomes" id="UP000694941">
    <property type="component" value="Unplaced"/>
</dbReference>
<keyword evidence="1" id="KW-1185">Reference proteome</keyword>
<name>A0ABM1SGM3_LIMPO</name>
<gene>
    <name evidence="2" type="primary">LOC111085983</name>
</gene>
<accession>A0ABM1SGM3</accession>
<organism evidence="1 2">
    <name type="scientific">Limulus polyphemus</name>
    <name type="common">Atlantic horseshoe crab</name>
    <dbReference type="NCBI Taxonomy" id="6850"/>
    <lineage>
        <taxon>Eukaryota</taxon>
        <taxon>Metazoa</taxon>
        <taxon>Ecdysozoa</taxon>
        <taxon>Arthropoda</taxon>
        <taxon>Chelicerata</taxon>
        <taxon>Merostomata</taxon>
        <taxon>Xiphosura</taxon>
        <taxon>Limulidae</taxon>
        <taxon>Limulus</taxon>
    </lineage>
</organism>
<reference evidence="2" key="1">
    <citation type="submission" date="2025-08" db="UniProtKB">
        <authorList>
            <consortium name="RefSeq"/>
        </authorList>
    </citation>
    <scope>IDENTIFICATION</scope>
    <source>
        <tissue evidence="2">Muscle</tissue>
    </source>
</reference>
<sequence>MLSFLHGVEYDCSNGPVIHQAFSLDKCGVCGGDGTSCLDCRGILYGDSTYDCGICVDNRNSSNSQLRDCVGVCGGNNTVLAVEHKEVCIRKGDEQALFPCKGVGNASTYINSCGHCVGGNTGLPSDFGQDLCGVCNGNNECVGCDGVPNSGWILDNCGECNPSGHISGMLIHWNRRS</sequence>
<proteinExistence type="predicted"/>
<dbReference type="RefSeq" id="XP_022242778.1">
    <property type="nucleotide sequence ID" value="XM_022387070.1"/>
</dbReference>
<feature type="non-terminal residue" evidence="2">
    <location>
        <position position="177"/>
    </location>
</feature>
<protein>
    <submittedName>
        <fullName evidence="2">Keratin-associated protein 5-3-like</fullName>
    </submittedName>
</protein>
<evidence type="ECO:0000313" key="2">
    <source>
        <dbReference type="RefSeq" id="XP_022242778.1"/>
    </source>
</evidence>
<dbReference type="GeneID" id="111085983"/>